<gene>
    <name evidence="5" type="ORF">E3T48_05160</name>
</gene>
<comment type="caution">
    <text evidence="5">The sequence shown here is derived from an EMBL/GenBank/DDBJ whole genome shotgun (WGS) entry which is preliminary data.</text>
</comment>
<dbReference type="RefSeq" id="WP_134522759.1">
    <property type="nucleotide sequence ID" value="NZ_SOHH01000048.1"/>
</dbReference>
<dbReference type="Gene3D" id="3.40.50.920">
    <property type="match status" value="1"/>
</dbReference>
<dbReference type="InterPro" id="IPR029061">
    <property type="entry name" value="THDP-binding"/>
</dbReference>
<dbReference type="PANTHER" id="PTHR43257">
    <property type="entry name" value="PYRUVATE DEHYDROGENASE E1 COMPONENT BETA SUBUNIT"/>
    <property type="match status" value="1"/>
</dbReference>
<evidence type="ECO:0000313" key="6">
    <source>
        <dbReference type="Proteomes" id="UP000298313"/>
    </source>
</evidence>
<evidence type="ECO:0000256" key="3">
    <source>
        <dbReference type="ARBA" id="ARBA00023052"/>
    </source>
</evidence>
<keyword evidence="3" id="KW-0786">Thiamine pyrophosphate</keyword>
<evidence type="ECO:0000313" key="5">
    <source>
        <dbReference type="EMBL" id="TFD80057.1"/>
    </source>
</evidence>
<dbReference type="FunFam" id="3.40.50.920:FF:000001">
    <property type="entry name" value="Pyruvate dehydrogenase E1 beta subunit"/>
    <property type="match status" value="1"/>
</dbReference>
<accession>A0A4R9BAZ0</accession>
<evidence type="ECO:0000256" key="2">
    <source>
        <dbReference type="ARBA" id="ARBA00023002"/>
    </source>
</evidence>
<dbReference type="Pfam" id="PF02779">
    <property type="entry name" value="Transket_pyr"/>
    <property type="match status" value="1"/>
</dbReference>
<dbReference type="OrthoDB" id="3457658at2"/>
<dbReference type="Gene3D" id="3.40.50.970">
    <property type="match status" value="1"/>
</dbReference>
<dbReference type="PANTHER" id="PTHR43257:SF2">
    <property type="entry name" value="PYRUVATE DEHYDROGENASE E1 COMPONENT SUBUNIT BETA"/>
    <property type="match status" value="1"/>
</dbReference>
<dbReference type="SUPFAM" id="SSF52518">
    <property type="entry name" value="Thiamin diphosphate-binding fold (THDP-binding)"/>
    <property type="match status" value="1"/>
</dbReference>
<dbReference type="GO" id="GO:0016491">
    <property type="term" value="F:oxidoreductase activity"/>
    <property type="evidence" value="ECO:0007669"/>
    <property type="project" value="UniProtKB-KW"/>
</dbReference>
<dbReference type="EMBL" id="SOHH01000048">
    <property type="protein sequence ID" value="TFD80057.1"/>
    <property type="molecule type" value="Genomic_DNA"/>
</dbReference>
<dbReference type="InterPro" id="IPR005475">
    <property type="entry name" value="Transketolase-like_Pyr-bd"/>
</dbReference>
<dbReference type="Pfam" id="PF02780">
    <property type="entry name" value="Transketolase_C"/>
    <property type="match status" value="1"/>
</dbReference>
<keyword evidence="2" id="KW-0560">Oxidoreductase</keyword>
<dbReference type="InterPro" id="IPR009014">
    <property type="entry name" value="Transketo_C/PFOR_II"/>
</dbReference>
<dbReference type="Proteomes" id="UP000298313">
    <property type="component" value="Unassembled WGS sequence"/>
</dbReference>
<protein>
    <submittedName>
        <fullName evidence="5">Alpha-ketoacid dehydrogenase subunit beta</fullName>
    </submittedName>
</protein>
<dbReference type="SMART" id="SM00861">
    <property type="entry name" value="Transket_pyr"/>
    <property type="match status" value="1"/>
</dbReference>
<reference evidence="5 6" key="1">
    <citation type="submission" date="2019-03" db="EMBL/GenBank/DDBJ databases">
        <title>Genomics of glacier-inhabiting Cryobacterium strains.</title>
        <authorList>
            <person name="Liu Q."/>
            <person name="Xin Y.-H."/>
        </authorList>
    </citation>
    <scope>NUCLEOTIDE SEQUENCE [LARGE SCALE GENOMIC DNA]</scope>
    <source>
        <strain evidence="5 6">Hh4</strain>
    </source>
</reference>
<proteinExistence type="predicted"/>
<sequence length="359" mass="38419">MNTPLPANDLDGQVLAIEPDAGKRKLSTAKAIQEAIAQQMRADDSVFVMGEDVGPYGGIFSSTTGLIEEFGPHRIIDTPISETAFIGTGIGAAVEGMRPIVELMFADFFGVCMDQIYNHMAKIHYESGGNVQVPMVLMTAVGGGYSDGAQHSQSLWGTFAHLPGMKVVVPSNPYDAKGLMTAAIRSNDPVVFMFHKGVMGLGWMKKNKRSIDAVPEESYEVPIGKARVAREGTDVTIVTLSLSVHHSLDVAEKLEQEGISVEVIDLRSLVPLDRDAILASVSKTGRLIVVDEDYQSFGVSGEVIASVVERQPGLLTHVSRVCVPDVPLPYASQLEYGVLPTPARIEAAVRDAVAGRGTS</sequence>
<name>A0A4R9BAZ0_9MICO</name>
<comment type="cofactor">
    <cofactor evidence="1">
        <name>thiamine diphosphate</name>
        <dbReference type="ChEBI" id="CHEBI:58937"/>
    </cofactor>
</comment>
<dbReference type="GO" id="GO:0000287">
    <property type="term" value="F:magnesium ion binding"/>
    <property type="evidence" value="ECO:0007669"/>
    <property type="project" value="UniProtKB-ARBA"/>
</dbReference>
<dbReference type="NCBIfam" id="NF006667">
    <property type="entry name" value="PRK09212.1"/>
    <property type="match status" value="1"/>
</dbReference>
<feature type="domain" description="Transketolase-like pyrimidine-binding" evidence="4">
    <location>
        <begin position="26"/>
        <end position="201"/>
    </location>
</feature>
<evidence type="ECO:0000259" key="4">
    <source>
        <dbReference type="SMART" id="SM00861"/>
    </source>
</evidence>
<dbReference type="SUPFAM" id="SSF52922">
    <property type="entry name" value="TK C-terminal domain-like"/>
    <property type="match status" value="1"/>
</dbReference>
<evidence type="ECO:0000256" key="1">
    <source>
        <dbReference type="ARBA" id="ARBA00001964"/>
    </source>
</evidence>
<dbReference type="CDD" id="cd07036">
    <property type="entry name" value="TPP_PYR_E1-PDHc-beta_like"/>
    <property type="match status" value="1"/>
</dbReference>
<organism evidence="5 6">
    <name type="scientific">Cryobacterium fucosi</name>
    <dbReference type="NCBI Taxonomy" id="1259157"/>
    <lineage>
        <taxon>Bacteria</taxon>
        <taxon>Bacillati</taxon>
        <taxon>Actinomycetota</taxon>
        <taxon>Actinomycetes</taxon>
        <taxon>Micrococcales</taxon>
        <taxon>Microbacteriaceae</taxon>
        <taxon>Cryobacterium</taxon>
    </lineage>
</organism>
<dbReference type="FunFam" id="3.40.50.970:FF:000001">
    <property type="entry name" value="Pyruvate dehydrogenase E1 beta subunit"/>
    <property type="match status" value="1"/>
</dbReference>
<dbReference type="AlphaFoldDB" id="A0A4R9BAZ0"/>
<dbReference type="InterPro" id="IPR033248">
    <property type="entry name" value="Transketolase_C"/>
</dbReference>
<keyword evidence="6" id="KW-1185">Reference proteome</keyword>